<dbReference type="RefSeq" id="WP_207226864.1">
    <property type="nucleotide sequence ID" value="NZ_SGXG01000001.1"/>
</dbReference>
<dbReference type="Pfam" id="PF04909">
    <property type="entry name" value="Amidohydro_2"/>
    <property type="match status" value="1"/>
</dbReference>
<sequence>MKTSVLFCMLLLMLSACSQNKQWYSIEDFSKVKKIDAHVHLDTERSAFVEKAMTDNFRLINVSLEVDQGWNDVYRKYGDGLHQHQSFPKTVDMVTSFAVSDWDDANWEGKVISWLDSCFKQGALGVKVWKNIGMVSRDSSGNLISIDDERFDPVFRFIEERGKTLMGHLGEPKNCWLPLDSMTTENDRNYFKNHPQYHMYLQPEMPSHEDLMDARDRMLEKHPELKFVGAHLGSLEYSVDVLAERLDRFPNMAVDLAARMGQLFYQTANDRDKVRNFFIQYQDRILYGTDLGDNGERSQENLYRSIDENWKRDWEFFVTDHEMQSDLIKQPFKGLQLPKEVVDKVYYRNALKWFGMEDEKF</sequence>
<keyword evidence="2" id="KW-0732">Signal</keyword>
<dbReference type="InterPro" id="IPR032466">
    <property type="entry name" value="Metal_Hydrolase"/>
</dbReference>
<feature type="domain" description="Amidohydrolase-related" evidence="3">
    <location>
        <begin position="118"/>
        <end position="355"/>
    </location>
</feature>
<keyword evidence="4" id="KW-0378">Hydrolase</keyword>
<dbReference type="GO" id="GO:0016787">
    <property type="term" value="F:hydrolase activity"/>
    <property type="evidence" value="ECO:0007669"/>
    <property type="project" value="UniProtKB-KW"/>
</dbReference>
<dbReference type="EMBL" id="SGXG01000001">
    <property type="protein sequence ID" value="RZS96363.1"/>
    <property type="molecule type" value="Genomic_DNA"/>
</dbReference>
<evidence type="ECO:0000313" key="5">
    <source>
        <dbReference type="Proteomes" id="UP000292209"/>
    </source>
</evidence>
<dbReference type="SUPFAM" id="SSF51556">
    <property type="entry name" value="Metallo-dependent hydrolases"/>
    <property type="match status" value="1"/>
</dbReference>
<organism evidence="4 5">
    <name type="scientific">Cecembia calidifontis</name>
    <dbReference type="NCBI Taxonomy" id="1187080"/>
    <lineage>
        <taxon>Bacteria</taxon>
        <taxon>Pseudomonadati</taxon>
        <taxon>Bacteroidota</taxon>
        <taxon>Cytophagia</taxon>
        <taxon>Cytophagales</taxon>
        <taxon>Cyclobacteriaceae</taxon>
        <taxon>Cecembia</taxon>
    </lineage>
</organism>
<proteinExistence type="predicted"/>
<dbReference type="PROSITE" id="PS51257">
    <property type="entry name" value="PROKAR_LIPOPROTEIN"/>
    <property type="match status" value="1"/>
</dbReference>
<dbReference type="InterPro" id="IPR032465">
    <property type="entry name" value="ACMSD"/>
</dbReference>
<dbReference type="PANTHER" id="PTHR21240">
    <property type="entry name" value="2-AMINO-3-CARBOXYLMUCONATE-6-SEMIALDEHYDE DECARBOXYLASE"/>
    <property type="match status" value="1"/>
</dbReference>
<comment type="caution">
    <text evidence="4">The sequence shown here is derived from an EMBL/GenBank/DDBJ whole genome shotgun (WGS) entry which is preliminary data.</text>
</comment>
<accession>A0A4Q7P877</accession>
<dbReference type="Gene3D" id="3.20.20.140">
    <property type="entry name" value="Metal-dependent hydrolases"/>
    <property type="match status" value="1"/>
</dbReference>
<reference evidence="4 5" key="1">
    <citation type="submission" date="2019-02" db="EMBL/GenBank/DDBJ databases">
        <title>Genomic Encyclopedia of Archaeal and Bacterial Type Strains, Phase II (KMG-II): from individual species to whole genera.</title>
        <authorList>
            <person name="Goeker M."/>
        </authorList>
    </citation>
    <scope>NUCLEOTIDE SEQUENCE [LARGE SCALE GENOMIC DNA]</scope>
    <source>
        <strain evidence="4 5">DSM 21411</strain>
    </source>
</reference>
<evidence type="ECO:0000256" key="1">
    <source>
        <dbReference type="ARBA" id="ARBA00023239"/>
    </source>
</evidence>
<gene>
    <name evidence="4" type="ORF">BC751_1934</name>
</gene>
<dbReference type="Proteomes" id="UP000292209">
    <property type="component" value="Unassembled WGS sequence"/>
</dbReference>
<name>A0A4Q7P877_9BACT</name>
<dbReference type="PANTHER" id="PTHR21240:SF28">
    <property type="entry name" value="ISO-OROTATE DECARBOXYLASE (EUROFUNG)"/>
    <property type="match status" value="1"/>
</dbReference>
<dbReference type="AlphaFoldDB" id="A0A4Q7P877"/>
<evidence type="ECO:0000256" key="2">
    <source>
        <dbReference type="SAM" id="SignalP"/>
    </source>
</evidence>
<evidence type="ECO:0000259" key="3">
    <source>
        <dbReference type="Pfam" id="PF04909"/>
    </source>
</evidence>
<evidence type="ECO:0000313" key="4">
    <source>
        <dbReference type="EMBL" id="RZS96363.1"/>
    </source>
</evidence>
<keyword evidence="5" id="KW-1185">Reference proteome</keyword>
<dbReference type="InterPro" id="IPR006680">
    <property type="entry name" value="Amidohydro-rel"/>
</dbReference>
<feature type="chain" id="PRO_5020316289" evidence="2">
    <location>
        <begin position="19"/>
        <end position="361"/>
    </location>
</feature>
<feature type="signal peptide" evidence="2">
    <location>
        <begin position="1"/>
        <end position="18"/>
    </location>
</feature>
<protein>
    <submittedName>
        <fullName evidence="4">Amidohydrolase family protein</fullName>
    </submittedName>
</protein>
<dbReference type="GO" id="GO:0005737">
    <property type="term" value="C:cytoplasm"/>
    <property type="evidence" value="ECO:0007669"/>
    <property type="project" value="TreeGrafter"/>
</dbReference>
<keyword evidence="1" id="KW-0456">Lyase</keyword>
<dbReference type="GO" id="GO:0019748">
    <property type="term" value="P:secondary metabolic process"/>
    <property type="evidence" value="ECO:0007669"/>
    <property type="project" value="TreeGrafter"/>
</dbReference>
<dbReference type="GO" id="GO:0016831">
    <property type="term" value="F:carboxy-lyase activity"/>
    <property type="evidence" value="ECO:0007669"/>
    <property type="project" value="InterPro"/>
</dbReference>